<reference evidence="2" key="1">
    <citation type="submission" date="2020-06" db="EMBL/GenBank/DDBJ databases">
        <authorList>
            <person name="Li T."/>
            <person name="Hu X."/>
            <person name="Zhang T."/>
            <person name="Song X."/>
            <person name="Zhang H."/>
            <person name="Dai N."/>
            <person name="Sheng W."/>
            <person name="Hou X."/>
            <person name="Wei L."/>
        </authorList>
    </citation>
    <scope>NUCLEOTIDE SEQUENCE</scope>
    <source>
        <strain evidence="2">K16</strain>
        <tissue evidence="2">Leaf</tissue>
    </source>
</reference>
<proteinExistence type="predicted"/>
<evidence type="ECO:0000313" key="3">
    <source>
        <dbReference type="Proteomes" id="UP001289374"/>
    </source>
</evidence>
<keyword evidence="3" id="KW-1185">Reference proteome</keyword>
<dbReference type="EMBL" id="JACGWL010000001">
    <property type="protein sequence ID" value="KAK4409302.1"/>
    <property type="molecule type" value="Genomic_DNA"/>
</dbReference>
<feature type="region of interest" description="Disordered" evidence="1">
    <location>
        <begin position="255"/>
        <end position="330"/>
    </location>
</feature>
<sequence length="330" mass="37159">MGVHPKVFPDCMHTSVIGREQRYERKGRLLPSIPLFFVTEVQTGQKRKSDDDDGLPNLNSAMDSNKRVTRPSLSAEIGSGQSLGLHELPRLELSRAWEPKVRALRELIRKEDPSLVKLNVNWGISKSENNHSGETGQNCATQEWISLFPGAKVIPFFSHRSDHIPIILRTVEQRELAHGSSKKKLKLEAMWVKSDECEEVIRQQWDLDADGNAAHRVWEKVKACRVGLINWSKSAFGNNLAFALLDAPIELAMGQSQNSYPPKSHRTRGPGRNQSSPKPGARTGARKQALNSHSINRKATTDKLFEEEKEERKRTSLVVHLDLHPSPPQN</sequence>
<feature type="region of interest" description="Disordered" evidence="1">
    <location>
        <begin position="44"/>
        <end position="71"/>
    </location>
</feature>
<gene>
    <name evidence="2" type="ORF">Sango_0003200</name>
</gene>
<comment type="caution">
    <text evidence="2">The sequence shown here is derived from an EMBL/GenBank/DDBJ whole genome shotgun (WGS) entry which is preliminary data.</text>
</comment>
<evidence type="ECO:0000313" key="2">
    <source>
        <dbReference type="EMBL" id="KAK4409302.1"/>
    </source>
</evidence>
<name>A0AAE1XD87_9LAMI</name>
<feature type="compositionally biased region" description="Basic and acidic residues" evidence="1">
    <location>
        <begin position="299"/>
        <end position="314"/>
    </location>
</feature>
<protein>
    <submittedName>
        <fullName evidence="2">Uncharacterized protein</fullName>
    </submittedName>
</protein>
<organism evidence="2 3">
    <name type="scientific">Sesamum angolense</name>
    <dbReference type="NCBI Taxonomy" id="2727404"/>
    <lineage>
        <taxon>Eukaryota</taxon>
        <taxon>Viridiplantae</taxon>
        <taxon>Streptophyta</taxon>
        <taxon>Embryophyta</taxon>
        <taxon>Tracheophyta</taxon>
        <taxon>Spermatophyta</taxon>
        <taxon>Magnoliopsida</taxon>
        <taxon>eudicotyledons</taxon>
        <taxon>Gunneridae</taxon>
        <taxon>Pentapetalae</taxon>
        <taxon>asterids</taxon>
        <taxon>lamiids</taxon>
        <taxon>Lamiales</taxon>
        <taxon>Pedaliaceae</taxon>
        <taxon>Sesamum</taxon>
    </lineage>
</organism>
<reference evidence="2" key="2">
    <citation type="journal article" date="2024" name="Plant">
        <title>Genomic evolution and insights into agronomic trait innovations of Sesamum species.</title>
        <authorList>
            <person name="Miao H."/>
            <person name="Wang L."/>
            <person name="Qu L."/>
            <person name="Liu H."/>
            <person name="Sun Y."/>
            <person name="Le M."/>
            <person name="Wang Q."/>
            <person name="Wei S."/>
            <person name="Zheng Y."/>
            <person name="Lin W."/>
            <person name="Duan Y."/>
            <person name="Cao H."/>
            <person name="Xiong S."/>
            <person name="Wang X."/>
            <person name="Wei L."/>
            <person name="Li C."/>
            <person name="Ma Q."/>
            <person name="Ju M."/>
            <person name="Zhao R."/>
            <person name="Li G."/>
            <person name="Mu C."/>
            <person name="Tian Q."/>
            <person name="Mei H."/>
            <person name="Zhang T."/>
            <person name="Gao T."/>
            <person name="Zhang H."/>
        </authorList>
    </citation>
    <scope>NUCLEOTIDE SEQUENCE</scope>
    <source>
        <strain evidence="2">K16</strain>
    </source>
</reference>
<evidence type="ECO:0000256" key="1">
    <source>
        <dbReference type="SAM" id="MobiDB-lite"/>
    </source>
</evidence>
<dbReference type="AlphaFoldDB" id="A0AAE1XD87"/>
<feature type="compositionally biased region" description="Polar residues" evidence="1">
    <location>
        <begin position="289"/>
        <end position="298"/>
    </location>
</feature>
<accession>A0AAE1XD87</accession>
<dbReference type="Proteomes" id="UP001289374">
    <property type="component" value="Unassembled WGS sequence"/>
</dbReference>